<feature type="compositionally biased region" description="Basic residues" evidence="1">
    <location>
        <begin position="1"/>
        <end position="11"/>
    </location>
</feature>
<evidence type="ECO:0000313" key="2">
    <source>
        <dbReference type="EMBL" id="BAU82689.1"/>
    </source>
</evidence>
<dbReference type="Proteomes" id="UP000217676">
    <property type="component" value="Chromosome"/>
</dbReference>
<keyword evidence="3" id="KW-1185">Reference proteome</keyword>
<evidence type="ECO:0000256" key="1">
    <source>
        <dbReference type="SAM" id="MobiDB-lite"/>
    </source>
</evidence>
<accession>A0A160NVL7</accession>
<dbReference type="AlphaFoldDB" id="A0A160NVL7"/>
<dbReference type="EMBL" id="AP017424">
    <property type="protein sequence ID" value="BAU82689.1"/>
    <property type="molecule type" value="Genomic_DNA"/>
</dbReference>
<sequence>MLAHRARRRSGLTRTAERRTERRTNGVRDRAHEDRRTEGRIRHIDTMAIVKVTRTGYDR</sequence>
<evidence type="ECO:0000313" key="3">
    <source>
        <dbReference type="Proteomes" id="UP000217676"/>
    </source>
</evidence>
<protein>
    <submittedName>
        <fullName evidence="2">Uncharacterized protein</fullName>
    </submittedName>
</protein>
<feature type="region of interest" description="Disordered" evidence="1">
    <location>
        <begin position="1"/>
        <end position="38"/>
    </location>
</feature>
<dbReference type="KEGG" id="slau:SLA_1751"/>
<reference evidence="2 3" key="1">
    <citation type="journal article" date="2016" name="Genome Announc.">
        <title>Complete Genome Sequence of Thiostrepton-Producing Streptomyces laurentii ATCC 31255.</title>
        <authorList>
            <person name="Doi K."/>
            <person name="Fujino Y."/>
            <person name="Nagayoshi Y."/>
            <person name="Ohshima T."/>
            <person name="Ogata S."/>
        </authorList>
    </citation>
    <scope>NUCLEOTIDE SEQUENCE [LARGE SCALE GENOMIC DNA]</scope>
    <source>
        <strain evidence="2 3">ATCC 31255</strain>
    </source>
</reference>
<proteinExistence type="predicted"/>
<feature type="compositionally biased region" description="Basic and acidic residues" evidence="1">
    <location>
        <begin position="15"/>
        <end position="38"/>
    </location>
</feature>
<organism evidence="2 3">
    <name type="scientific">Streptomyces laurentii</name>
    <dbReference type="NCBI Taxonomy" id="39478"/>
    <lineage>
        <taxon>Bacteria</taxon>
        <taxon>Bacillati</taxon>
        <taxon>Actinomycetota</taxon>
        <taxon>Actinomycetes</taxon>
        <taxon>Kitasatosporales</taxon>
        <taxon>Streptomycetaceae</taxon>
        <taxon>Streptomyces</taxon>
    </lineage>
</organism>
<gene>
    <name evidence="2" type="ORF">SLA_1751</name>
</gene>
<name>A0A160NVL7_STRLU</name>